<dbReference type="Pfam" id="PF01609">
    <property type="entry name" value="DDE_Tnp_1"/>
    <property type="match status" value="1"/>
</dbReference>
<protein>
    <submittedName>
        <fullName evidence="3">IS5/IS1182 family transposase</fullName>
    </submittedName>
</protein>
<dbReference type="AlphaFoldDB" id="A0A2V4QXK9"/>
<name>A0A2V4QXK9_9PROT</name>
<dbReference type="RefSeq" id="WP_095666530.1">
    <property type="nucleotide sequence ID" value="NZ_NKUB01000012.1"/>
</dbReference>
<gene>
    <name evidence="3" type="ORF">CFR76_10735</name>
</gene>
<comment type="caution">
    <text evidence="3">The sequence shown here is derived from an EMBL/GenBank/DDBJ whole genome shotgun (WGS) entry which is preliminary data.</text>
</comment>
<organism evidence="3 4">
    <name type="scientific">Komagataeibacter swingsii</name>
    <dbReference type="NCBI Taxonomy" id="215220"/>
    <lineage>
        <taxon>Bacteria</taxon>
        <taxon>Pseudomonadati</taxon>
        <taxon>Pseudomonadota</taxon>
        <taxon>Alphaproteobacteria</taxon>
        <taxon>Acetobacterales</taxon>
        <taxon>Acetobacteraceae</taxon>
        <taxon>Komagataeibacter</taxon>
    </lineage>
</organism>
<dbReference type="GO" id="GO:0003677">
    <property type="term" value="F:DNA binding"/>
    <property type="evidence" value="ECO:0007669"/>
    <property type="project" value="InterPro"/>
</dbReference>
<proteinExistence type="predicted"/>
<dbReference type="InterPro" id="IPR002559">
    <property type="entry name" value="Transposase_11"/>
</dbReference>
<evidence type="ECO:0000259" key="2">
    <source>
        <dbReference type="Pfam" id="PF13340"/>
    </source>
</evidence>
<dbReference type="GO" id="GO:0004803">
    <property type="term" value="F:transposase activity"/>
    <property type="evidence" value="ECO:0007669"/>
    <property type="project" value="InterPro"/>
</dbReference>
<dbReference type="NCBIfam" id="NF033580">
    <property type="entry name" value="transpos_IS5_3"/>
    <property type="match status" value="1"/>
</dbReference>
<sequence length="251" mass="28454">MRRYGLSDSQWERIKDLLPGREGHVGGTAADNRLFVEAVLYRYRAGIPWRDLPVRFGDWKNVHRRLRRWCEGGVIERIFRHLAADRDNEYMMIDSTIVRAHQHSAGARKKGGADQAIGRSRGGLTSKIHAIVDAAGKAVVLSLTPGQRADITEAGPLLDEVDPAAFIADRAYDADPLIEKIEERQITPVIPSRKNRRNPRKISFLLYKNRNIIERFFARLKQFRGVATRYDKLKSTFLAAVQLVSAIIGIN</sequence>
<dbReference type="Pfam" id="PF13340">
    <property type="entry name" value="DUF4096"/>
    <property type="match status" value="1"/>
</dbReference>
<keyword evidence="4" id="KW-1185">Reference proteome</keyword>
<evidence type="ECO:0000259" key="1">
    <source>
        <dbReference type="Pfam" id="PF01609"/>
    </source>
</evidence>
<dbReference type="EMBL" id="NKUB01000012">
    <property type="protein sequence ID" value="PYD69321.1"/>
    <property type="molecule type" value="Genomic_DNA"/>
</dbReference>
<accession>A0A2V4QXK9</accession>
<feature type="domain" description="Transposase IS4-like" evidence="1">
    <location>
        <begin position="92"/>
        <end position="244"/>
    </location>
</feature>
<dbReference type="InterPro" id="IPR025161">
    <property type="entry name" value="IS402-like_dom"/>
</dbReference>
<reference evidence="3 4" key="1">
    <citation type="submission" date="2017-07" db="EMBL/GenBank/DDBJ databases">
        <title>A draft genome sequence of Komagataeibacter swingsii LMG 22125.</title>
        <authorList>
            <person name="Skraban J."/>
            <person name="Cleenwerck I."/>
            <person name="Vandamme P."/>
            <person name="Trcek J."/>
        </authorList>
    </citation>
    <scope>NUCLEOTIDE SEQUENCE [LARGE SCALE GENOMIC DNA]</scope>
    <source>
        <strain evidence="3 4">LMG 22125</strain>
    </source>
</reference>
<evidence type="ECO:0000313" key="4">
    <source>
        <dbReference type="Proteomes" id="UP000247371"/>
    </source>
</evidence>
<dbReference type="GO" id="GO:0006313">
    <property type="term" value="P:DNA transposition"/>
    <property type="evidence" value="ECO:0007669"/>
    <property type="project" value="InterPro"/>
</dbReference>
<dbReference type="PANTHER" id="PTHR46637">
    <property type="entry name" value="TIS1421-TRANSPOSASE PROTEIN A"/>
    <property type="match status" value="1"/>
</dbReference>
<evidence type="ECO:0000313" key="3">
    <source>
        <dbReference type="EMBL" id="PYD69321.1"/>
    </source>
</evidence>
<dbReference type="InterPro" id="IPR052909">
    <property type="entry name" value="Transposase_6_like"/>
</dbReference>
<dbReference type="Proteomes" id="UP000247371">
    <property type="component" value="Unassembled WGS sequence"/>
</dbReference>
<feature type="domain" description="Insertion element IS402-like" evidence="2">
    <location>
        <begin position="6"/>
        <end position="79"/>
    </location>
</feature>
<dbReference type="PANTHER" id="PTHR46637:SF1">
    <property type="entry name" value="BLL5188 PROTEIN"/>
    <property type="match status" value="1"/>
</dbReference>